<keyword evidence="9" id="KW-1185">Reference proteome</keyword>
<keyword evidence="3 6" id="KW-0812">Transmembrane</keyword>
<keyword evidence="2" id="KW-0813">Transport</keyword>
<evidence type="ECO:0000313" key="8">
    <source>
        <dbReference type="EMBL" id="MCZ4282882.1"/>
    </source>
</evidence>
<feature type="transmembrane region" description="Helical" evidence="6">
    <location>
        <begin position="318"/>
        <end position="339"/>
    </location>
</feature>
<dbReference type="PRINTS" id="PR01036">
    <property type="entry name" value="TCRTETB"/>
</dbReference>
<gene>
    <name evidence="8" type="ORF">O4H49_19005</name>
</gene>
<protein>
    <submittedName>
        <fullName evidence="8">MFS transporter</fullName>
    </submittedName>
</protein>
<dbReference type="Pfam" id="PF07690">
    <property type="entry name" value="MFS_1"/>
    <property type="match status" value="1"/>
</dbReference>
<dbReference type="CDD" id="cd17321">
    <property type="entry name" value="MFS_MMR_MDR_like"/>
    <property type="match status" value="1"/>
</dbReference>
<evidence type="ECO:0000256" key="4">
    <source>
        <dbReference type="ARBA" id="ARBA00022989"/>
    </source>
</evidence>
<feature type="transmembrane region" description="Helical" evidence="6">
    <location>
        <begin position="63"/>
        <end position="81"/>
    </location>
</feature>
<dbReference type="PANTHER" id="PTHR42718">
    <property type="entry name" value="MAJOR FACILITATOR SUPERFAMILY MULTIDRUG TRANSPORTER MFSC"/>
    <property type="match status" value="1"/>
</dbReference>
<feature type="domain" description="Major facilitator superfamily (MFS) profile" evidence="7">
    <location>
        <begin position="27"/>
        <end position="477"/>
    </location>
</feature>
<comment type="caution">
    <text evidence="8">The sequence shown here is derived from an EMBL/GenBank/DDBJ whole genome shotgun (WGS) entry which is preliminary data.</text>
</comment>
<reference evidence="8" key="1">
    <citation type="submission" date="2022-12" db="EMBL/GenBank/DDBJ databases">
        <title>Bacterial isolates from different developmental stages of Nematostella vectensis.</title>
        <authorList>
            <person name="Fraune S."/>
        </authorList>
    </citation>
    <scope>NUCLEOTIDE SEQUENCE</scope>
    <source>
        <strain evidence="8">G21630-S1</strain>
    </source>
</reference>
<evidence type="ECO:0000256" key="6">
    <source>
        <dbReference type="SAM" id="Phobius"/>
    </source>
</evidence>
<dbReference type="InterPro" id="IPR011701">
    <property type="entry name" value="MFS"/>
</dbReference>
<dbReference type="Gene3D" id="1.20.1250.20">
    <property type="entry name" value="MFS general substrate transporter like domains"/>
    <property type="match status" value="1"/>
</dbReference>
<feature type="transmembrane region" description="Helical" evidence="6">
    <location>
        <begin position="179"/>
        <end position="201"/>
    </location>
</feature>
<evidence type="ECO:0000256" key="3">
    <source>
        <dbReference type="ARBA" id="ARBA00022692"/>
    </source>
</evidence>
<dbReference type="SUPFAM" id="SSF103473">
    <property type="entry name" value="MFS general substrate transporter"/>
    <property type="match status" value="1"/>
</dbReference>
<evidence type="ECO:0000313" key="9">
    <source>
        <dbReference type="Proteomes" id="UP001069802"/>
    </source>
</evidence>
<evidence type="ECO:0000259" key="7">
    <source>
        <dbReference type="PROSITE" id="PS50850"/>
    </source>
</evidence>
<keyword evidence="4 6" id="KW-1133">Transmembrane helix</keyword>
<feature type="transmembrane region" description="Helical" evidence="6">
    <location>
        <begin position="213"/>
        <end position="236"/>
    </location>
</feature>
<evidence type="ECO:0000256" key="2">
    <source>
        <dbReference type="ARBA" id="ARBA00022448"/>
    </source>
</evidence>
<name>A0ABT4LSH1_9PROT</name>
<dbReference type="InterPro" id="IPR020846">
    <property type="entry name" value="MFS_dom"/>
</dbReference>
<evidence type="ECO:0000256" key="5">
    <source>
        <dbReference type="ARBA" id="ARBA00023136"/>
    </source>
</evidence>
<evidence type="ECO:0000256" key="1">
    <source>
        <dbReference type="ARBA" id="ARBA00004141"/>
    </source>
</evidence>
<dbReference type="EMBL" id="JAPWGY010000012">
    <property type="protein sequence ID" value="MCZ4282882.1"/>
    <property type="molecule type" value="Genomic_DNA"/>
</dbReference>
<accession>A0ABT4LSH1</accession>
<feature type="transmembrane region" description="Helical" evidence="6">
    <location>
        <begin position="26"/>
        <end position="57"/>
    </location>
</feature>
<feature type="transmembrane region" description="Helical" evidence="6">
    <location>
        <begin position="242"/>
        <end position="264"/>
    </location>
</feature>
<dbReference type="RefSeq" id="WP_269425024.1">
    <property type="nucleotide sequence ID" value="NZ_JAPWGY010000012.1"/>
</dbReference>
<keyword evidence="5 6" id="KW-0472">Membrane</keyword>
<dbReference type="PANTHER" id="PTHR42718:SF9">
    <property type="entry name" value="MAJOR FACILITATOR SUPERFAMILY MULTIDRUG TRANSPORTER MFSC"/>
    <property type="match status" value="1"/>
</dbReference>
<sequence length="489" mass="51141">MKKAHSDHSKAITGVKEDRPISSPRLTLAGLSLSMLLSSLGVSIANVALPTLAQIFAASFQEVQWVIIAYLLAITITIVTAGRIADLFGHKRVFLTGIFLFAAASVLCGLAPELWILITARTVQGLGAAIMMALTMVFVRETVSKERMGSAMGLLGTMSAVGTALGPSLGGLILSGPGWQFLFLAMAPLGILSFVLTYFTLPRDRQAGGKEQQGFDSLGTAILGLTLAAYALAVTLGNGQFGRLNLCLFLAAVSGTGFFVLVESKSKSPLIRLSLFRKTALSSSLGLNVIVSTVMMSTLVVGPFYLSRTLALDEALVGLVLSAGPVISAISGIPAGRLVDYYGAPFMIRAGLLTMMAGSLALSLLPSLFGMTGYIIAIAVLTPGYQLFQASNNTVVMGTVEPDQKGVISGMLNLSRNLGLITGASAMGAVFALASASENITSADAQSIATGMQITFATATLLIAIAFLVSIMADHTPWHRRVLPQQDSR</sequence>
<feature type="transmembrane region" description="Helical" evidence="6">
    <location>
        <begin position="93"/>
        <end position="112"/>
    </location>
</feature>
<feature type="transmembrane region" description="Helical" evidence="6">
    <location>
        <begin position="118"/>
        <end position="139"/>
    </location>
</feature>
<organism evidence="8 9">
    <name type="scientific">Kiloniella laminariae</name>
    <dbReference type="NCBI Taxonomy" id="454162"/>
    <lineage>
        <taxon>Bacteria</taxon>
        <taxon>Pseudomonadati</taxon>
        <taxon>Pseudomonadota</taxon>
        <taxon>Alphaproteobacteria</taxon>
        <taxon>Rhodospirillales</taxon>
        <taxon>Kiloniellaceae</taxon>
        <taxon>Kiloniella</taxon>
    </lineage>
</organism>
<dbReference type="PROSITE" id="PS50850">
    <property type="entry name" value="MFS"/>
    <property type="match status" value="1"/>
</dbReference>
<feature type="transmembrane region" description="Helical" evidence="6">
    <location>
        <begin position="151"/>
        <end position="173"/>
    </location>
</feature>
<dbReference type="Gene3D" id="1.20.1720.10">
    <property type="entry name" value="Multidrug resistance protein D"/>
    <property type="match status" value="1"/>
</dbReference>
<feature type="transmembrane region" description="Helical" evidence="6">
    <location>
        <begin position="448"/>
        <end position="471"/>
    </location>
</feature>
<comment type="subcellular location">
    <subcellularLocation>
        <location evidence="1">Membrane</location>
        <topology evidence="1">Multi-pass membrane protein</topology>
    </subcellularLocation>
</comment>
<dbReference type="InterPro" id="IPR036259">
    <property type="entry name" value="MFS_trans_sf"/>
</dbReference>
<proteinExistence type="predicted"/>
<dbReference type="Proteomes" id="UP001069802">
    <property type="component" value="Unassembled WGS sequence"/>
</dbReference>
<feature type="transmembrane region" description="Helical" evidence="6">
    <location>
        <begin position="285"/>
        <end position="306"/>
    </location>
</feature>